<evidence type="ECO:0000256" key="1">
    <source>
        <dbReference type="ARBA" id="ARBA00004141"/>
    </source>
</evidence>
<feature type="transmembrane region" description="Helical" evidence="5">
    <location>
        <begin position="142"/>
        <end position="163"/>
    </location>
</feature>
<dbReference type="Pfam" id="PF04932">
    <property type="entry name" value="Wzy_C"/>
    <property type="match status" value="1"/>
</dbReference>
<evidence type="ECO:0000256" key="4">
    <source>
        <dbReference type="ARBA" id="ARBA00023136"/>
    </source>
</evidence>
<feature type="transmembrane region" description="Helical" evidence="5">
    <location>
        <begin position="111"/>
        <end position="130"/>
    </location>
</feature>
<organism evidence="7">
    <name type="scientific">uncultured Gemmatimonadota bacterium</name>
    <dbReference type="NCBI Taxonomy" id="203437"/>
    <lineage>
        <taxon>Bacteria</taxon>
        <taxon>Pseudomonadati</taxon>
        <taxon>Gemmatimonadota</taxon>
        <taxon>environmental samples</taxon>
    </lineage>
</organism>
<feature type="transmembrane region" description="Helical" evidence="5">
    <location>
        <begin position="232"/>
        <end position="248"/>
    </location>
</feature>
<evidence type="ECO:0000256" key="3">
    <source>
        <dbReference type="ARBA" id="ARBA00022989"/>
    </source>
</evidence>
<feature type="transmembrane region" description="Helical" evidence="5">
    <location>
        <begin position="351"/>
        <end position="371"/>
    </location>
</feature>
<dbReference type="InterPro" id="IPR007016">
    <property type="entry name" value="O-antigen_ligase-rel_domated"/>
</dbReference>
<reference evidence="7" key="1">
    <citation type="submission" date="2020-02" db="EMBL/GenBank/DDBJ databases">
        <authorList>
            <person name="Meier V. D."/>
        </authorList>
    </citation>
    <scope>NUCLEOTIDE SEQUENCE</scope>
    <source>
        <strain evidence="7">AVDCRST_MAG89</strain>
    </source>
</reference>
<keyword evidence="2 5" id="KW-0812">Transmembrane</keyword>
<evidence type="ECO:0000313" key="7">
    <source>
        <dbReference type="EMBL" id="CAA9371038.1"/>
    </source>
</evidence>
<dbReference type="PANTHER" id="PTHR37422:SF13">
    <property type="entry name" value="LIPOPOLYSACCHARIDE BIOSYNTHESIS PROTEIN PA4999-RELATED"/>
    <property type="match status" value="1"/>
</dbReference>
<feature type="transmembrane region" description="Helical" evidence="5">
    <location>
        <begin position="54"/>
        <end position="75"/>
    </location>
</feature>
<name>A0A6J4MY96_9BACT</name>
<feature type="transmembrane region" description="Helical" evidence="5">
    <location>
        <begin position="383"/>
        <end position="400"/>
    </location>
</feature>
<protein>
    <recommendedName>
        <fullName evidence="6">O-antigen ligase-related domain-containing protein</fullName>
    </recommendedName>
</protein>
<feature type="transmembrane region" description="Helical" evidence="5">
    <location>
        <begin position="87"/>
        <end position="105"/>
    </location>
</feature>
<dbReference type="EMBL" id="CADCTV010000963">
    <property type="protein sequence ID" value="CAA9371038.1"/>
    <property type="molecule type" value="Genomic_DNA"/>
</dbReference>
<accession>A0A6J4MY96</accession>
<dbReference type="AlphaFoldDB" id="A0A6J4MY96"/>
<gene>
    <name evidence="7" type="ORF">AVDCRST_MAG89-4593</name>
</gene>
<proteinExistence type="predicted"/>
<dbReference type="PANTHER" id="PTHR37422">
    <property type="entry name" value="TEICHURONIC ACID BIOSYNTHESIS PROTEIN TUAE"/>
    <property type="match status" value="1"/>
</dbReference>
<dbReference type="InterPro" id="IPR051533">
    <property type="entry name" value="WaaL-like"/>
</dbReference>
<sequence>MTSLTGAAAPPADGRDPGRAPWLVLAAAAAYVVVAPNVGIHYSEQASYDLWRVLQIALLVAVAGAFLVPAIGGPVRECFQELPGRARLALGAVAALGLASSLLSVRPLYALRQYALIALLFLTTLAVAAATRALGERAHRTVAQAVSLSALFYLTLFLAVIVVDPWNMRGWARSPFVGYANPRFFGQLQSWTIPLIVLPALDRRGTPPLARAAFWAAAAGWWMLFFVSGSRAPALSLAIALAAALACFGRRALPWLAAQGAALAAGVVAYNFVPAFGPSLQTGVASAVSRGATDTGRSWLWGRAIDLIESSPLLGVGPGNYSYFRAPPGVAGRAGVSAHPHNAVLQWAAEWGVPAALLLLGVLLWGLWSWVRARRREAGADGVAIALTTAMLAAVVHSMLDGMIVMPLPQ</sequence>
<evidence type="ECO:0000256" key="2">
    <source>
        <dbReference type="ARBA" id="ARBA00022692"/>
    </source>
</evidence>
<evidence type="ECO:0000256" key="5">
    <source>
        <dbReference type="SAM" id="Phobius"/>
    </source>
</evidence>
<feature type="transmembrane region" description="Helical" evidence="5">
    <location>
        <begin position="22"/>
        <end position="42"/>
    </location>
</feature>
<keyword evidence="3 5" id="KW-1133">Transmembrane helix</keyword>
<feature type="transmembrane region" description="Helical" evidence="5">
    <location>
        <begin position="255"/>
        <end position="273"/>
    </location>
</feature>
<evidence type="ECO:0000259" key="6">
    <source>
        <dbReference type="Pfam" id="PF04932"/>
    </source>
</evidence>
<comment type="subcellular location">
    <subcellularLocation>
        <location evidence="1">Membrane</location>
        <topology evidence="1">Multi-pass membrane protein</topology>
    </subcellularLocation>
</comment>
<keyword evidence="4 5" id="KW-0472">Membrane</keyword>
<feature type="domain" description="O-antigen ligase-related" evidence="6">
    <location>
        <begin position="222"/>
        <end position="360"/>
    </location>
</feature>
<feature type="non-terminal residue" evidence="7">
    <location>
        <position position="410"/>
    </location>
</feature>
<dbReference type="GO" id="GO:0016020">
    <property type="term" value="C:membrane"/>
    <property type="evidence" value="ECO:0007669"/>
    <property type="project" value="UniProtKB-SubCell"/>
</dbReference>